<dbReference type="GO" id="GO:0140664">
    <property type="term" value="F:ATP-dependent DNA damage sensor activity"/>
    <property type="evidence" value="ECO:0007669"/>
    <property type="project" value="InterPro"/>
</dbReference>
<dbReference type="eggNOG" id="COG0249">
    <property type="taxonomic scope" value="Bacteria"/>
</dbReference>
<feature type="domain" description="DNA mismatch repair proteins mutS family" evidence="11">
    <location>
        <begin position="693"/>
        <end position="709"/>
    </location>
</feature>
<keyword evidence="6 9" id="KW-0238">DNA-binding</keyword>
<dbReference type="Pfam" id="PF01624">
    <property type="entry name" value="MutS_I"/>
    <property type="match status" value="1"/>
</dbReference>
<dbReference type="InterPro" id="IPR045076">
    <property type="entry name" value="MutS"/>
</dbReference>
<dbReference type="PANTHER" id="PTHR11361:SF34">
    <property type="entry name" value="DNA MISMATCH REPAIR PROTEIN MSH1, MITOCHONDRIAL"/>
    <property type="match status" value="1"/>
</dbReference>
<evidence type="ECO:0000259" key="11">
    <source>
        <dbReference type="PROSITE" id="PS00486"/>
    </source>
</evidence>
<comment type="function">
    <text evidence="8 9">This protein is involved in the repair of mismatches in DNA. It is possible that it carries out the mismatch recognition step. This protein has a weak ATPase activity.</text>
</comment>
<dbReference type="SUPFAM" id="SSF53150">
    <property type="entry name" value="DNA repair protein MutS, domain II"/>
    <property type="match status" value="1"/>
</dbReference>
<dbReference type="InterPro" id="IPR007861">
    <property type="entry name" value="DNA_mismatch_repair_MutS_clamp"/>
</dbReference>
<evidence type="ECO:0000256" key="3">
    <source>
        <dbReference type="ARBA" id="ARBA00022741"/>
    </source>
</evidence>
<dbReference type="InterPro" id="IPR005748">
    <property type="entry name" value="DNA_mismatch_repair_MutS"/>
</dbReference>
<proteinExistence type="inferred from homology"/>
<dbReference type="SUPFAM" id="SSF55271">
    <property type="entry name" value="DNA repair protein MutS, domain I"/>
    <property type="match status" value="1"/>
</dbReference>
<sequence>MNDMAKPSPPAHTPMMTQFLKIKREHPEVLLFYRMGDFYELFFDDARRASALLDITLTQRGQSAGKPIPMAGIPYHSAEGYLARLVAAGESVAICEQIGDPATSKGPVERKVVRIVTPGTLYDEALLDARRDNLLVAIAPTGEHIGIAWLELSSGRFSVLEIDSEAELLGELTRLDPAELLVAESQTLPGALSERRGLRRQSDWLFDLESSTRVLCDQFGVQDLRGFGCAHLQAGIIAAGVLIDYARDTQRSALPHVTSLGVENRDDAVVIDAASRRNLEIDTNLGGNSDNTLASVLDTTTTAMGSRLLKRWLNRPLRDRQQVQGRQAAISLLLDRDDYQGLRDELKAIGDVERILARVALYSARPRDLARLRDAFNALPALEGNLTTFAEGTALDDLRQHIHPYPELADTLTRALIDNPPVVIRDGGVIADGFDAELDEYRGLAEHAGDYLVQLETGERERTGLASLKVGYNRVHGYYIEIPRSQAREVPVDYIRRQTLKNAERFIIPELKEFEDKALSAKSRALAREKLLYDGLLDNLNAQLGEMQATGRALAALDVLCALAERARALDLVSPTLAEAPGIDILGGRHPVVEQVSDNPFVPNDLRMDDERRMLVITGPNMGGKSTYMRQAALITLLAHVGSFVPADSATIGPVDRIFTRIGSSDDLAGGRSTFMVEMTETANILHNATEQSLVLMDEIGRGTSTFDGLSLAWASAEHLTQTRAFTLFATHYFEMTALAEQATTVANVHLTAAEHNDGIIFMHRVEEGPASQSYGLQVAQLAGVPQSVITAARARLATLEQHEVDLGHTQLQNTHMPGTPQQADLFASAPHPLLEQLSELAVDELTPRQALELLYQWKAAL</sequence>
<name>W1N4L1_9GAMM</name>
<dbReference type="InterPro" id="IPR007695">
    <property type="entry name" value="DNA_mismatch_repair_MutS-lik_N"/>
</dbReference>
<dbReference type="InterPro" id="IPR007860">
    <property type="entry name" value="DNA_mmatch_repair_MutS_con_dom"/>
</dbReference>
<organism evidence="12 13">
    <name type="scientific">Halomonas huangheensis</name>
    <dbReference type="NCBI Taxonomy" id="1178482"/>
    <lineage>
        <taxon>Bacteria</taxon>
        <taxon>Pseudomonadati</taxon>
        <taxon>Pseudomonadota</taxon>
        <taxon>Gammaproteobacteria</taxon>
        <taxon>Oceanospirillales</taxon>
        <taxon>Halomonadaceae</taxon>
        <taxon>Halomonas</taxon>
    </lineage>
</organism>
<dbReference type="GO" id="GO:0005829">
    <property type="term" value="C:cytosol"/>
    <property type="evidence" value="ECO:0007669"/>
    <property type="project" value="TreeGrafter"/>
</dbReference>
<evidence type="ECO:0000256" key="2">
    <source>
        <dbReference type="ARBA" id="ARBA00021982"/>
    </source>
</evidence>
<keyword evidence="3 9" id="KW-0547">Nucleotide-binding</keyword>
<dbReference type="NCBIfam" id="TIGR01070">
    <property type="entry name" value="mutS1"/>
    <property type="match status" value="1"/>
</dbReference>
<dbReference type="Pfam" id="PF05188">
    <property type="entry name" value="MutS_II"/>
    <property type="match status" value="1"/>
</dbReference>
<dbReference type="SUPFAM" id="SSF48334">
    <property type="entry name" value="DNA repair protein MutS, domain III"/>
    <property type="match status" value="1"/>
</dbReference>
<dbReference type="Gene3D" id="3.30.420.110">
    <property type="entry name" value="MutS, connector domain"/>
    <property type="match status" value="1"/>
</dbReference>
<keyword evidence="5 9" id="KW-0067">ATP-binding</keyword>
<dbReference type="InterPro" id="IPR036187">
    <property type="entry name" value="DNA_mismatch_repair_MutS_sf"/>
</dbReference>
<dbReference type="GO" id="GO:0030983">
    <property type="term" value="F:mismatched DNA binding"/>
    <property type="evidence" value="ECO:0007669"/>
    <property type="project" value="InterPro"/>
</dbReference>
<dbReference type="InterPro" id="IPR007696">
    <property type="entry name" value="DNA_mismatch_repair_MutS_core"/>
</dbReference>
<evidence type="ECO:0000256" key="8">
    <source>
        <dbReference type="ARBA" id="ARBA00024647"/>
    </source>
</evidence>
<dbReference type="SUPFAM" id="SSF52540">
    <property type="entry name" value="P-loop containing nucleoside triphosphate hydrolases"/>
    <property type="match status" value="1"/>
</dbReference>
<dbReference type="AlphaFoldDB" id="W1N4L1"/>
<dbReference type="Pfam" id="PF00488">
    <property type="entry name" value="MutS_V"/>
    <property type="match status" value="1"/>
</dbReference>
<accession>W1N4L1</accession>
<dbReference type="EMBL" id="AVBC01000039">
    <property type="protein sequence ID" value="ERL49860.1"/>
    <property type="molecule type" value="Genomic_DNA"/>
</dbReference>
<dbReference type="FunFam" id="3.40.1170.10:FF:000001">
    <property type="entry name" value="DNA mismatch repair protein MutS"/>
    <property type="match status" value="1"/>
</dbReference>
<reference evidence="12 13" key="1">
    <citation type="submission" date="2013-08" db="EMBL/GenBank/DDBJ databases">
        <title>draft genome of Halomonas huanghegensis, strain BJGMM-B45T.</title>
        <authorList>
            <person name="Miao C."/>
            <person name="Wan Y."/>
            <person name="Jin W."/>
        </authorList>
    </citation>
    <scope>NUCLEOTIDE SEQUENCE [LARGE SCALE GENOMIC DNA]</scope>
    <source>
        <strain evidence="12 13">BJGMM-B45</strain>
    </source>
</reference>
<dbReference type="Gene3D" id="3.40.50.300">
    <property type="entry name" value="P-loop containing nucleotide triphosphate hydrolases"/>
    <property type="match status" value="1"/>
</dbReference>
<dbReference type="InterPro" id="IPR017261">
    <property type="entry name" value="DNA_mismatch_repair_MutS/MSH"/>
</dbReference>
<dbReference type="FunFam" id="3.40.50.300:FF:000283">
    <property type="entry name" value="DNA mismatch repair protein MutS"/>
    <property type="match status" value="1"/>
</dbReference>
<dbReference type="STRING" id="1178482.AR456_03205"/>
<evidence type="ECO:0000256" key="7">
    <source>
        <dbReference type="ARBA" id="ARBA00023204"/>
    </source>
</evidence>
<dbReference type="NCBIfam" id="NF003810">
    <property type="entry name" value="PRK05399.1"/>
    <property type="match status" value="1"/>
</dbReference>
<evidence type="ECO:0000256" key="6">
    <source>
        <dbReference type="ARBA" id="ARBA00023125"/>
    </source>
</evidence>
<dbReference type="PATRIC" id="fig|1178482.3.peg.2949"/>
<dbReference type="InterPro" id="IPR000432">
    <property type="entry name" value="DNA_mismatch_repair_MutS_C"/>
</dbReference>
<dbReference type="RefSeq" id="WP_021819907.1">
    <property type="nucleotide sequence ID" value="NZ_AVBC01000039.1"/>
</dbReference>
<dbReference type="Pfam" id="PF05190">
    <property type="entry name" value="MutS_IV"/>
    <property type="match status" value="1"/>
</dbReference>
<evidence type="ECO:0000313" key="12">
    <source>
        <dbReference type="EMBL" id="ERL49860.1"/>
    </source>
</evidence>
<keyword evidence="4 9" id="KW-0227">DNA damage</keyword>
<comment type="similarity">
    <text evidence="1 9 10">Belongs to the DNA mismatch repair MutS family.</text>
</comment>
<evidence type="ECO:0000256" key="4">
    <source>
        <dbReference type="ARBA" id="ARBA00022763"/>
    </source>
</evidence>
<dbReference type="GO" id="GO:0005524">
    <property type="term" value="F:ATP binding"/>
    <property type="evidence" value="ECO:0007669"/>
    <property type="project" value="UniProtKB-UniRule"/>
</dbReference>
<evidence type="ECO:0000256" key="10">
    <source>
        <dbReference type="RuleBase" id="RU003756"/>
    </source>
</evidence>
<dbReference type="PANTHER" id="PTHR11361">
    <property type="entry name" value="DNA MISMATCH REPAIR PROTEIN MUTS FAMILY MEMBER"/>
    <property type="match status" value="1"/>
</dbReference>
<dbReference type="PIRSF" id="PIRSF037677">
    <property type="entry name" value="DNA_mis_repair_Msh6"/>
    <property type="match status" value="1"/>
</dbReference>
<dbReference type="GO" id="GO:0006298">
    <property type="term" value="P:mismatch repair"/>
    <property type="evidence" value="ECO:0007669"/>
    <property type="project" value="UniProtKB-UniRule"/>
</dbReference>
<evidence type="ECO:0000256" key="9">
    <source>
        <dbReference type="HAMAP-Rule" id="MF_00096"/>
    </source>
</evidence>
<keyword evidence="7 9" id="KW-0234">DNA repair</keyword>
<dbReference type="Gene3D" id="1.10.1420.10">
    <property type="match status" value="2"/>
</dbReference>
<protein>
    <recommendedName>
        <fullName evidence="2 9">DNA mismatch repair protein MutS</fullName>
    </recommendedName>
</protein>
<dbReference type="Gene3D" id="6.10.140.430">
    <property type="match status" value="1"/>
</dbReference>
<dbReference type="SMART" id="SM00533">
    <property type="entry name" value="MUTSd"/>
    <property type="match status" value="1"/>
</dbReference>
<feature type="binding site" evidence="9">
    <location>
        <begin position="619"/>
        <end position="626"/>
    </location>
    <ligand>
        <name>ATP</name>
        <dbReference type="ChEBI" id="CHEBI:30616"/>
    </ligand>
</feature>
<dbReference type="Pfam" id="PF05192">
    <property type="entry name" value="MutS_III"/>
    <property type="match status" value="1"/>
</dbReference>
<dbReference type="Proteomes" id="UP000019113">
    <property type="component" value="Unassembled WGS sequence"/>
</dbReference>
<evidence type="ECO:0000256" key="1">
    <source>
        <dbReference type="ARBA" id="ARBA00006271"/>
    </source>
</evidence>
<evidence type="ECO:0000256" key="5">
    <source>
        <dbReference type="ARBA" id="ARBA00022840"/>
    </source>
</evidence>
<dbReference type="HAMAP" id="MF_00096">
    <property type="entry name" value="MutS"/>
    <property type="match status" value="1"/>
</dbReference>
<dbReference type="FunFam" id="1.10.1420.10:FF:000002">
    <property type="entry name" value="DNA mismatch repair protein MutS"/>
    <property type="match status" value="1"/>
</dbReference>
<keyword evidence="13" id="KW-1185">Reference proteome</keyword>
<dbReference type="SMART" id="SM00534">
    <property type="entry name" value="MUTSac"/>
    <property type="match status" value="1"/>
</dbReference>
<dbReference type="CDD" id="cd03284">
    <property type="entry name" value="ABC_MutS1"/>
    <property type="match status" value="1"/>
</dbReference>
<dbReference type="InterPro" id="IPR036678">
    <property type="entry name" value="MutS_con_dom_sf"/>
</dbReference>
<dbReference type="InterPro" id="IPR016151">
    <property type="entry name" value="DNA_mismatch_repair_MutS_N"/>
</dbReference>
<comment type="caution">
    <text evidence="12">The sequence shown here is derived from an EMBL/GenBank/DDBJ whole genome shotgun (WGS) entry which is preliminary data.</text>
</comment>
<evidence type="ECO:0000313" key="13">
    <source>
        <dbReference type="Proteomes" id="UP000019113"/>
    </source>
</evidence>
<dbReference type="PROSITE" id="PS00486">
    <property type="entry name" value="DNA_MISMATCH_REPAIR_2"/>
    <property type="match status" value="1"/>
</dbReference>
<gene>
    <name evidence="9" type="primary">mutS</name>
    <name evidence="12" type="ORF">BJB45_01685</name>
</gene>
<dbReference type="Gene3D" id="3.40.1170.10">
    <property type="entry name" value="DNA repair protein MutS, domain I"/>
    <property type="match status" value="1"/>
</dbReference>
<dbReference type="InterPro" id="IPR027417">
    <property type="entry name" value="P-loop_NTPase"/>
</dbReference>
<dbReference type="GO" id="GO:0003684">
    <property type="term" value="F:damaged DNA binding"/>
    <property type="evidence" value="ECO:0007669"/>
    <property type="project" value="UniProtKB-UniRule"/>
</dbReference>